<evidence type="ECO:0000259" key="2">
    <source>
        <dbReference type="PROSITE" id="PS50110"/>
    </source>
</evidence>
<sequence length="150" mass="16578">MLLLHIGKPFNLRKEILGKKMRGKGSSSSKISTLIVDDDPLTRRIHKVLLTKVGLETQAVENGKEAVDLYRSGASFDLILMDLEMPIMDGPKATKELRAMGVQSMIVGVTARDLEVEKQMFMASGLDDCYVKPLTTDTVTALVEKLNKDN</sequence>
<dbReference type="InterPro" id="IPR052048">
    <property type="entry name" value="ST_Response_Regulator"/>
</dbReference>
<feature type="modified residue" description="4-aspartylphosphate" evidence="1">
    <location>
        <position position="82"/>
    </location>
</feature>
<protein>
    <recommendedName>
        <fullName evidence="2">Response regulatory domain-containing protein</fullName>
    </recommendedName>
</protein>
<dbReference type="PANTHER" id="PTHR43228">
    <property type="entry name" value="TWO-COMPONENT RESPONSE REGULATOR"/>
    <property type="match status" value="1"/>
</dbReference>
<feature type="domain" description="Response regulatory" evidence="2">
    <location>
        <begin position="32"/>
        <end position="147"/>
    </location>
</feature>
<keyword evidence="4" id="KW-1185">Reference proteome</keyword>
<organism evidence="3 4">
    <name type="scientific">Vitis vinifera</name>
    <name type="common">Grape</name>
    <dbReference type="NCBI Taxonomy" id="29760"/>
    <lineage>
        <taxon>Eukaryota</taxon>
        <taxon>Viridiplantae</taxon>
        <taxon>Streptophyta</taxon>
        <taxon>Embryophyta</taxon>
        <taxon>Tracheophyta</taxon>
        <taxon>Spermatophyta</taxon>
        <taxon>Magnoliopsida</taxon>
        <taxon>eudicotyledons</taxon>
        <taxon>Gunneridae</taxon>
        <taxon>Pentapetalae</taxon>
        <taxon>rosids</taxon>
        <taxon>Vitales</taxon>
        <taxon>Vitaceae</taxon>
        <taxon>Viteae</taxon>
        <taxon>Vitis</taxon>
    </lineage>
</organism>
<dbReference type="InterPro" id="IPR011006">
    <property type="entry name" value="CheY-like_superfamily"/>
</dbReference>
<reference evidence="3 4" key="1">
    <citation type="journal article" date="2023" name="Hortic Res">
        <title>The complete reference genome for grapevine (Vitis vinifera L.) genetics and breeding.</title>
        <authorList>
            <person name="Shi X."/>
            <person name="Cao S."/>
            <person name="Wang X."/>
            <person name="Huang S."/>
            <person name="Wang Y."/>
            <person name="Liu Z."/>
            <person name="Liu W."/>
            <person name="Leng X."/>
            <person name="Peng Y."/>
            <person name="Wang N."/>
            <person name="Wang Y."/>
            <person name="Ma Z."/>
            <person name="Xu X."/>
            <person name="Zhang F."/>
            <person name="Xue H."/>
            <person name="Zhong H."/>
            <person name="Wang Y."/>
            <person name="Zhang K."/>
            <person name="Velt A."/>
            <person name="Avia K."/>
            <person name="Holtgrawe D."/>
            <person name="Grimplet J."/>
            <person name="Matus J.T."/>
            <person name="Ware D."/>
            <person name="Wu X."/>
            <person name="Wang H."/>
            <person name="Liu C."/>
            <person name="Fang Y."/>
            <person name="Rustenholz C."/>
            <person name="Cheng Z."/>
            <person name="Xiao H."/>
            <person name="Zhou Y."/>
        </authorList>
    </citation>
    <scope>NUCLEOTIDE SEQUENCE [LARGE SCALE GENOMIC DNA]</scope>
    <source>
        <strain evidence="4">cv. Pinot noir / PN40024</strain>
        <tissue evidence="3">Leaf</tissue>
    </source>
</reference>
<dbReference type="CDD" id="cd17546">
    <property type="entry name" value="REC_hyHK_CKI1_RcsC-like"/>
    <property type="match status" value="1"/>
</dbReference>
<dbReference type="Pfam" id="PF00072">
    <property type="entry name" value="Response_reg"/>
    <property type="match status" value="1"/>
</dbReference>
<name>A0ABY9BTM0_VITVI</name>
<gene>
    <name evidence="3" type="ORF">VitviT2T_005286</name>
</gene>
<dbReference type="PANTHER" id="PTHR43228:SF1">
    <property type="entry name" value="TWO-COMPONENT RESPONSE REGULATOR ARR22"/>
    <property type="match status" value="1"/>
</dbReference>
<dbReference type="Gene3D" id="3.40.50.2300">
    <property type="match status" value="1"/>
</dbReference>
<evidence type="ECO:0000313" key="3">
    <source>
        <dbReference type="EMBL" id="WJZ85766.1"/>
    </source>
</evidence>
<accession>A0ABY9BTM0</accession>
<dbReference type="PROSITE" id="PS50110">
    <property type="entry name" value="RESPONSE_REGULATORY"/>
    <property type="match status" value="1"/>
</dbReference>
<dbReference type="Proteomes" id="UP001227230">
    <property type="component" value="Chromosome 4"/>
</dbReference>
<evidence type="ECO:0000313" key="4">
    <source>
        <dbReference type="Proteomes" id="UP001227230"/>
    </source>
</evidence>
<dbReference type="SMART" id="SM00448">
    <property type="entry name" value="REC"/>
    <property type="match status" value="1"/>
</dbReference>
<dbReference type="SUPFAM" id="SSF52172">
    <property type="entry name" value="CheY-like"/>
    <property type="match status" value="1"/>
</dbReference>
<dbReference type="EMBL" id="CP126651">
    <property type="protein sequence ID" value="WJZ85766.1"/>
    <property type="molecule type" value="Genomic_DNA"/>
</dbReference>
<dbReference type="InterPro" id="IPR001789">
    <property type="entry name" value="Sig_transdc_resp-reg_receiver"/>
</dbReference>
<keyword evidence="1" id="KW-0597">Phosphoprotein</keyword>
<proteinExistence type="predicted"/>
<evidence type="ECO:0000256" key="1">
    <source>
        <dbReference type="PROSITE-ProRule" id="PRU00169"/>
    </source>
</evidence>